<accession>A0A6H1WSQ2</accession>
<evidence type="ECO:0000313" key="1">
    <source>
        <dbReference type="EMBL" id="QJA06201.1"/>
    </source>
</evidence>
<dbReference type="KEGG" id="tmai:FVE67_05025"/>
<organism evidence="1 2">
    <name type="scientific">Thermosulfurimonas marina</name>
    <dbReference type="NCBI Taxonomy" id="2047767"/>
    <lineage>
        <taxon>Bacteria</taxon>
        <taxon>Pseudomonadati</taxon>
        <taxon>Thermodesulfobacteriota</taxon>
        <taxon>Thermodesulfobacteria</taxon>
        <taxon>Thermodesulfobacteriales</taxon>
        <taxon>Thermodesulfobacteriaceae</taxon>
        <taxon>Thermosulfurimonas</taxon>
    </lineage>
</organism>
<dbReference type="PANTHER" id="PTHR35866:SF1">
    <property type="entry name" value="YKGJ FAMILY CYSTEINE CLUSTER PROTEIN"/>
    <property type="match status" value="1"/>
</dbReference>
<gene>
    <name evidence="1" type="ORF">FVE67_05025</name>
</gene>
<proteinExistence type="predicted"/>
<dbReference type="Proteomes" id="UP000501253">
    <property type="component" value="Chromosome"/>
</dbReference>
<dbReference type="AlphaFoldDB" id="A0A6H1WSQ2"/>
<reference evidence="1 2" key="1">
    <citation type="submission" date="2019-08" db="EMBL/GenBank/DDBJ databases">
        <title>Complete genome sequence of Thermosulfurimonas marina SU872T, an anaerobic thermophilic chemolithoautotrophic bacterium isolated from a shallow marine hydrothermal vent.</title>
        <authorList>
            <person name="Allioux M."/>
            <person name="Jebbar M."/>
            <person name="Slobodkina G."/>
            <person name="Slobodkin A."/>
            <person name="Moalic Y."/>
            <person name="Frolova A."/>
            <person name="Shao Z."/>
            <person name="Alain K."/>
        </authorList>
    </citation>
    <scope>NUCLEOTIDE SEQUENCE [LARGE SCALE GENOMIC DNA]</scope>
    <source>
        <strain evidence="1 2">SU872</strain>
    </source>
</reference>
<keyword evidence="2" id="KW-1185">Reference proteome</keyword>
<evidence type="ECO:0000313" key="2">
    <source>
        <dbReference type="Proteomes" id="UP000501253"/>
    </source>
</evidence>
<dbReference type="Pfam" id="PF03692">
    <property type="entry name" value="CxxCxxCC"/>
    <property type="match status" value="1"/>
</dbReference>
<dbReference type="EMBL" id="CP042909">
    <property type="protein sequence ID" value="QJA06201.1"/>
    <property type="molecule type" value="Genomic_DNA"/>
</dbReference>
<name>A0A6H1WSQ2_9BACT</name>
<dbReference type="InterPro" id="IPR005358">
    <property type="entry name" value="Puta_zinc/iron-chelating_dom"/>
</dbReference>
<dbReference type="PANTHER" id="PTHR35866">
    <property type="entry name" value="PUTATIVE-RELATED"/>
    <property type="match status" value="1"/>
</dbReference>
<dbReference type="RefSeq" id="WP_168719550.1">
    <property type="nucleotide sequence ID" value="NZ_CP042909.1"/>
</dbReference>
<protein>
    <submittedName>
        <fullName evidence="1">YkgJ family cysteine cluster protein</fullName>
    </submittedName>
</protein>
<sequence length="239" mass="27741">MEEPVFDPRELTLEDEFVFACHPGVPCFNKCCYDVHLVLSPYDFLRLRQALGLSPEEFLERYGEAYIGEVTQLPVVSVYMQSHDFACPFLTPEGCRVYAHRPSACRTYPLARFLREDRESGRPREVYRIIRETHCKGHYERRPITVRDYIEEQGLGPYLRFNDLFGEVVARRQAHAETPLTGDQLDLIFLALYDLPNFREEIRRGHLAVDLPGAVEELPEEALLEAGIRFVLKEVLTFD</sequence>